<dbReference type="Pfam" id="PF02737">
    <property type="entry name" value="3HCDH_N"/>
    <property type="match status" value="1"/>
</dbReference>
<dbReference type="InterPro" id="IPR006176">
    <property type="entry name" value="3-OHacyl-CoA_DH_NAD-bd"/>
</dbReference>
<comment type="pathway">
    <text evidence="1">Lipid metabolism; butanoate metabolism.</text>
</comment>
<evidence type="ECO:0000256" key="1">
    <source>
        <dbReference type="ARBA" id="ARBA00005086"/>
    </source>
</evidence>
<evidence type="ECO:0000259" key="7">
    <source>
        <dbReference type="Pfam" id="PF02737"/>
    </source>
</evidence>
<organism evidence="8 9">
    <name type="scientific">Microbacterium lemovicicum</name>
    <dbReference type="NCBI Taxonomy" id="1072463"/>
    <lineage>
        <taxon>Bacteria</taxon>
        <taxon>Bacillati</taxon>
        <taxon>Actinomycetota</taxon>
        <taxon>Actinomycetes</taxon>
        <taxon>Micrococcales</taxon>
        <taxon>Microbacteriaceae</taxon>
        <taxon>Microbacterium</taxon>
    </lineage>
</organism>
<keyword evidence="5" id="KW-0812">Transmembrane</keyword>
<evidence type="ECO:0000256" key="5">
    <source>
        <dbReference type="SAM" id="Phobius"/>
    </source>
</evidence>
<dbReference type="PANTHER" id="PTHR48075:SF1">
    <property type="entry name" value="LAMBDA-CRYSTALLIN HOMOLOG"/>
    <property type="match status" value="1"/>
</dbReference>
<feature type="domain" description="3-hydroxyacyl-CoA dehydrogenase C-terminal" evidence="6">
    <location>
        <begin position="200"/>
        <end position="259"/>
    </location>
</feature>
<keyword evidence="5" id="KW-1133">Transmembrane helix</keyword>
<evidence type="ECO:0000259" key="6">
    <source>
        <dbReference type="Pfam" id="PF00725"/>
    </source>
</evidence>
<feature type="region of interest" description="Disordered" evidence="4">
    <location>
        <begin position="328"/>
        <end position="388"/>
    </location>
</feature>
<dbReference type="Gene3D" id="1.10.1040.10">
    <property type="entry name" value="N-(1-d-carboxylethyl)-l-norvaline Dehydrogenase, domain 2"/>
    <property type="match status" value="1"/>
</dbReference>
<evidence type="ECO:0000256" key="4">
    <source>
        <dbReference type="SAM" id="MobiDB-lite"/>
    </source>
</evidence>
<sequence>MTSPSRPASPDPTVDADTVAVIGAGGIGVAWAVLFSAAGVGVRLHEANETVRSRAIAEVRSKLAELSGAGLLEEEVDAVISRVAVTETLEEALAGAAFVQECVVEDVDVKHALFAEMDRLADPAAVLASSTSTIMASRFADGLPGRHRCVVVHPGNPPYILRIAEIVPAAFTSEETVAAASALMRRVGITPIVLHHEIEGFAFNRLQGALLREAYCLVRDGVVSPADLDTLVREGLGLRWSVIGPFTTSELNTRGGLRRHAEVLGPIYARIGVERATENPWSPETVERVATEIESRLPHAAWEENVRERDRAMIRLSSLLRGFANPLAPAPAPAPAPADAPGRDGAADGTKPSPATPSEHREAPAHDARTAAGASRTERVSSVSSLRM</sequence>
<dbReference type="EMBL" id="CP031423">
    <property type="protein sequence ID" value="AZS37817.1"/>
    <property type="molecule type" value="Genomic_DNA"/>
</dbReference>
<proteinExistence type="inferred from homology"/>
<evidence type="ECO:0000313" key="8">
    <source>
        <dbReference type="EMBL" id="AZS37817.1"/>
    </source>
</evidence>
<dbReference type="InterPro" id="IPR036291">
    <property type="entry name" value="NAD(P)-bd_dom_sf"/>
</dbReference>
<dbReference type="GO" id="GO:0050104">
    <property type="term" value="F:L-gulonate 3-dehydrogenase activity"/>
    <property type="evidence" value="ECO:0007669"/>
    <property type="project" value="TreeGrafter"/>
</dbReference>
<dbReference type="EC" id="1.1.1.108" evidence="8"/>
<reference evidence="8 9" key="1">
    <citation type="submission" date="2018-08" db="EMBL/GenBank/DDBJ databases">
        <title>Microbacterium lemovicicum sp. nov., a bacterium isolated from a natural uranium-rich soil.</title>
        <authorList>
            <person name="ORTET P."/>
        </authorList>
    </citation>
    <scope>NUCLEOTIDE SEQUENCE [LARGE SCALE GENOMIC DNA]</scope>
    <source>
        <strain evidence="8 9">Viu22</strain>
    </source>
</reference>
<accession>A0A3S9WCU4</accession>
<dbReference type="Proteomes" id="UP000276888">
    <property type="component" value="Chromosome"/>
</dbReference>
<evidence type="ECO:0000256" key="2">
    <source>
        <dbReference type="ARBA" id="ARBA00009463"/>
    </source>
</evidence>
<feature type="transmembrane region" description="Helical" evidence="5">
    <location>
        <begin position="20"/>
        <end position="44"/>
    </location>
</feature>
<dbReference type="InterPro" id="IPR013328">
    <property type="entry name" value="6PGD_dom2"/>
</dbReference>
<protein>
    <submittedName>
        <fullName evidence="8">L-carnitine dehydrogenase</fullName>
        <ecNumber evidence="8">1.1.1.108</ecNumber>
    </submittedName>
</protein>
<dbReference type="Pfam" id="PF00725">
    <property type="entry name" value="3HCDH"/>
    <property type="match status" value="1"/>
</dbReference>
<dbReference type="RefSeq" id="WP_206502620.1">
    <property type="nucleotide sequence ID" value="NZ_CP031423.1"/>
</dbReference>
<keyword evidence="9" id="KW-1185">Reference proteome</keyword>
<evidence type="ECO:0000256" key="3">
    <source>
        <dbReference type="ARBA" id="ARBA00023002"/>
    </source>
</evidence>
<dbReference type="InterPro" id="IPR006180">
    <property type="entry name" value="3-OHacyl-CoA_DH_CS"/>
</dbReference>
<dbReference type="InterPro" id="IPR008927">
    <property type="entry name" value="6-PGluconate_DH-like_C_sf"/>
</dbReference>
<keyword evidence="5" id="KW-0472">Membrane</keyword>
<dbReference type="KEGG" id="mlv:CVS47_02464"/>
<dbReference type="AlphaFoldDB" id="A0A3S9WCU4"/>
<dbReference type="GO" id="GO:0070403">
    <property type="term" value="F:NAD+ binding"/>
    <property type="evidence" value="ECO:0007669"/>
    <property type="project" value="InterPro"/>
</dbReference>
<comment type="similarity">
    <text evidence="2">Belongs to the 3-hydroxyacyl-CoA dehydrogenase family.</text>
</comment>
<feature type="compositionally biased region" description="Pro residues" evidence="4">
    <location>
        <begin position="328"/>
        <end position="338"/>
    </location>
</feature>
<dbReference type="GO" id="GO:0047728">
    <property type="term" value="F:carnitine 3-dehydrogenase activity"/>
    <property type="evidence" value="ECO:0007669"/>
    <property type="project" value="UniProtKB-EC"/>
</dbReference>
<evidence type="ECO:0000313" key="9">
    <source>
        <dbReference type="Proteomes" id="UP000276888"/>
    </source>
</evidence>
<dbReference type="InterPro" id="IPR006108">
    <property type="entry name" value="3HC_DH_C"/>
</dbReference>
<dbReference type="Gene3D" id="3.40.50.720">
    <property type="entry name" value="NAD(P)-binding Rossmann-like Domain"/>
    <property type="match status" value="1"/>
</dbReference>
<dbReference type="SUPFAM" id="SSF51735">
    <property type="entry name" value="NAD(P)-binding Rossmann-fold domains"/>
    <property type="match status" value="1"/>
</dbReference>
<name>A0A3S9WCU4_9MICO</name>
<feature type="domain" description="3-hydroxyacyl-CoA dehydrogenase NAD binding" evidence="7">
    <location>
        <begin position="18"/>
        <end position="194"/>
    </location>
</feature>
<dbReference type="NCBIfam" id="NF004783">
    <property type="entry name" value="PRK06129.1"/>
    <property type="match status" value="1"/>
</dbReference>
<dbReference type="SUPFAM" id="SSF48179">
    <property type="entry name" value="6-phosphogluconate dehydrogenase C-terminal domain-like"/>
    <property type="match status" value="1"/>
</dbReference>
<dbReference type="PROSITE" id="PS00067">
    <property type="entry name" value="3HCDH"/>
    <property type="match status" value="1"/>
</dbReference>
<gene>
    <name evidence="8" type="primary">lcdH_1</name>
    <name evidence="8" type="ORF">CVS47_02464</name>
</gene>
<keyword evidence="3 8" id="KW-0560">Oxidoreductase</keyword>
<dbReference type="GO" id="GO:0006631">
    <property type="term" value="P:fatty acid metabolic process"/>
    <property type="evidence" value="ECO:0007669"/>
    <property type="project" value="InterPro"/>
</dbReference>
<feature type="compositionally biased region" description="Basic and acidic residues" evidence="4">
    <location>
        <begin position="358"/>
        <end position="369"/>
    </location>
</feature>
<dbReference type="PANTHER" id="PTHR48075">
    <property type="entry name" value="3-HYDROXYACYL-COA DEHYDROGENASE FAMILY PROTEIN"/>
    <property type="match status" value="1"/>
</dbReference>